<name>A0AB32WR98_THECC</name>
<dbReference type="Gramene" id="Tc07v2_t015330.1">
    <property type="protein sequence ID" value="Tc07v2_p015330.1"/>
    <property type="gene ID" value="Tc07v2_g015330"/>
</dbReference>
<reference evidence="2" key="2">
    <citation type="submission" date="2025-08" db="UniProtKB">
        <authorList>
            <consortium name="RefSeq"/>
        </authorList>
    </citation>
    <scope>IDENTIFICATION</scope>
</reference>
<dbReference type="Proteomes" id="UP000694886">
    <property type="component" value="Chromosome 7"/>
</dbReference>
<dbReference type="KEGG" id="tcc:108662853"/>
<dbReference type="GeneID" id="108662853"/>
<evidence type="ECO:0000313" key="1">
    <source>
        <dbReference type="Proteomes" id="UP000694886"/>
    </source>
</evidence>
<protein>
    <submittedName>
        <fullName evidence="2">Uncharacterized protein LOC108662853</fullName>
    </submittedName>
</protein>
<organism evidence="1 2">
    <name type="scientific">Theobroma cacao</name>
    <name type="common">Cacao</name>
    <name type="synonym">Cocoa</name>
    <dbReference type="NCBI Taxonomy" id="3641"/>
    <lineage>
        <taxon>Eukaryota</taxon>
        <taxon>Viridiplantae</taxon>
        <taxon>Streptophyta</taxon>
        <taxon>Embryophyta</taxon>
        <taxon>Tracheophyta</taxon>
        <taxon>Spermatophyta</taxon>
        <taxon>Magnoliopsida</taxon>
        <taxon>eudicotyledons</taxon>
        <taxon>Gunneridae</taxon>
        <taxon>Pentapetalae</taxon>
        <taxon>rosids</taxon>
        <taxon>malvids</taxon>
        <taxon>Malvales</taxon>
        <taxon>Malvaceae</taxon>
        <taxon>Byttnerioideae</taxon>
        <taxon>Theobroma</taxon>
    </lineage>
</organism>
<reference evidence="1" key="1">
    <citation type="journal article" date="1997" name="Nucleic Acids Res.">
        <title>tRNAscan-SE: a program for improved detection of transfer RNA genes in genomic sequence.</title>
        <authorList>
            <person name="Lowe T.M."/>
            <person name="Eddy S.R."/>
        </authorList>
    </citation>
    <scope>NUCLEOTIDE SEQUENCE [LARGE SCALE GENOMIC DNA]</scope>
    <source>
        <strain evidence="1">r\B97-61/B2</strain>
    </source>
</reference>
<sequence>MQTSESGSRGQNVIVDMAEGSGEHSPMIENSASQTTSNNKIVSIVACSRDRMEAYAENPPNLESASEIEVYPRVRRRRHSNTEVSIVKIFSLASDKAVDMGENDKASDEDAISVNFAASWERERYF</sequence>
<accession>A0AB32WR98</accession>
<gene>
    <name evidence="2" type="primary">LOC108662853</name>
</gene>
<evidence type="ECO:0000313" key="2">
    <source>
        <dbReference type="RefSeq" id="XP_017980054.1"/>
    </source>
</evidence>
<dbReference type="AlphaFoldDB" id="A0AB32WR98"/>
<proteinExistence type="predicted"/>
<dbReference type="RefSeq" id="XP_017980054.1">
    <property type="nucleotide sequence ID" value="XM_018124565.1"/>
</dbReference>